<accession>A0ABW3VGV3</accession>
<keyword evidence="2" id="KW-1185">Reference proteome</keyword>
<gene>
    <name evidence="1" type="ORF">ACFQ34_09855</name>
</gene>
<protein>
    <submittedName>
        <fullName evidence="1">Uncharacterized protein</fullName>
    </submittedName>
</protein>
<comment type="caution">
    <text evidence="1">The sequence shown here is derived from an EMBL/GenBank/DDBJ whole genome shotgun (WGS) entry which is preliminary data.</text>
</comment>
<organism evidence="1 2">
    <name type="scientific">Pseudonocardia benzenivorans</name>
    <dbReference type="NCBI Taxonomy" id="228005"/>
    <lineage>
        <taxon>Bacteria</taxon>
        <taxon>Bacillati</taxon>
        <taxon>Actinomycetota</taxon>
        <taxon>Actinomycetes</taxon>
        <taxon>Pseudonocardiales</taxon>
        <taxon>Pseudonocardiaceae</taxon>
        <taxon>Pseudonocardia</taxon>
    </lineage>
</organism>
<proteinExistence type="predicted"/>
<evidence type="ECO:0000313" key="2">
    <source>
        <dbReference type="Proteomes" id="UP001597182"/>
    </source>
</evidence>
<reference evidence="2" key="1">
    <citation type="journal article" date="2019" name="Int. J. Syst. Evol. Microbiol.">
        <title>The Global Catalogue of Microorganisms (GCM) 10K type strain sequencing project: providing services to taxonomists for standard genome sequencing and annotation.</title>
        <authorList>
            <consortium name="The Broad Institute Genomics Platform"/>
            <consortium name="The Broad Institute Genome Sequencing Center for Infectious Disease"/>
            <person name="Wu L."/>
            <person name="Ma J."/>
        </authorList>
    </citation>
    <scope>NUCLEOTIDE SEQUENCE [LARGE SCALE GENOMIC DNA]</scope>
    <source>
        <strain evidence="2">CCUG 49018</strain>
    </source>
</reference>
<evidence type="ECO:0000313" key="1">
    <source>
        <dbReference type="EMBL" id="MFD1233585.1"/>
    </source>
</evidence>
<name>A0ABW3VGV3_9PSEU</name>
<dbReference type="EMBL" id="JBHTMB010000069">
    <property type="protein sequence ID" value="MFD1233585.1"/>
    <property type="molecule type" value="Genomic_DNA"/>
</dbReference>
<dbReference type="RefSeq" id="WP_379652881.1">
    <property type="nucleotide sequence ID" value="NZ_BAABKS010000021.1"/>
</dbReference>
<sequence>MGASTACVGLIGHLLLFSPMNRKQGDRSSRRRPPAPSR</sequence>
<dbReference type="Proteomes" id="UP001597182">
    <property type="component" value="Unassembled WGS sequence"/>
</dbReference>